<evidence type="ECO:0000313" key="1">
    <source>
        <dbReference type="EMBL" id="QDT52463.1"/>
    </source>
</evidence>
<accession>A0A517S8M7</accession>
<dbReference type="KEGG" id="ccos:Pan44_04750"/>
<organism evidence="1 2">
    <name type="scientific">Caulifigura coniformis</name>
    <dbReference type="NCBI Taxonomy" id="2527983"/>
    <lineage>
        <taxon>Bacteria</taxon>
        <taxon>Pseudomonadati</taxon>
        <taxon>Planctomycetota</taxon>
        <taxon>Planctomycetia</taxon>
        <taxon>Planctomycetales</taxon>
        <taxon>Planctomycetaceae</taxon>
        <taxon>Caulifigura</taxon>
    </lineage>
</organism>
<dbReference type="InParanoid" id="A0A517S8M7"/>
<keyword evidence="2" id="KW-1185">Reference proteome</keyword>
<evidence type="ECO:0000313" key="2">
    <source>
        <dbReference type="Proteomes" id="UP000315700"/>
    </source>
</evidence>
<reference evidence="1 2" key="1">
    <citation type="submission" date="2019-02" db="EMBL/GenBank/DDBJ databases">
        <title>Deep-cultivation of Planctomycetes and their phenomic and genomic characterization uncovers novel biology.</title>
        <authorList>
            <person name="Wiegand S."/>
            <person name="Jogler M."/>
            <person name="Boedeker C."/>
            <person name="Pinto D."/>
            <person name="Vollmers J."/>
            <person name="Rivas-Marin E."/>
            <person name="Kohn T."/>
            <person name="Peeters S.H."/>
            <person name="Heuer A."/>
            <person name="Rast P."/>
            <person name="Oberbeckmann S."/>
            <person name="Bunk B."/>
            <person name="Jeske O."/>
            <person name="Meyerdierks A."/>
            <person name="Storesund J.E."/>
            <person name="Kallscheuer N."/>
            <person name="Luecker S."/>
            <person name="Lage O.M."/>
            <person name="Pohl T."/>
            <person name="Merkel B.J."/>
            <person name="Hornburger P."/>
            <person name="Mueller R.-W."/>
            <person name="Bruemmer F."/>
            <person name="Labrenz M."/>
            <person name="Spormann A.M."/>
            <person name="Op den Camp H."/>
            <person name="Overmann J."/>
            <person name="Amann R."/>
            <person name="Jetten M.S.M."/>
            <person name="Mascher T."/>
            <person name="Medema M.H."/>
            <person name="Devos D.P."/>
            <person name="Kaster A.-K."/>
            <person name="Ovreas L."/>
            <person name="Rohde M."/>
            <person name="Galperin M.Y."/>
            <person name="Jogler C."/>
        </authorList>
    </citation>
    <scope>NUCLEOTIDE SEQUENCE [LARGE SCALE GENOMIC DNA]</scope>
    <source>
        <strain evidence="1 2">Pan44</strain>
    </source>
</reference>
<dbReference type="Proteomes" id="UP000315700">
    <property type="component" value="Chromosome"/>
</dbReference>
<sequence length="112" mass="12408">MKIVERHESPDRALTLLVSELDGDITIGFEGLPWHTHADLEAARTGRPRVLAVRELVDSILQDRQVIAVATINRQICAAWPTEALSPDPFQPADETLTFRRWSGAVASVARP</sequence>
<name>A0A517S8M7_9PLAN</name>
<gene>
    <name evidence="1" type="ORF">Pan44_04750</name>
</gene>
<dbReference type="OrthoDB" id="8235474at2"/>
<dbReference type="AlphaFoldDB" id="A0A517S8M7"/>
<dbReference type="RefSeq" id="WP_145026834.1">
    <property type="nucleotide sequence ID" value="NZ_CP036271.1"/>
</dbReference>
<protein>
    <submittedName>
        <fullName evidence="1">Uncharacterized protein</fullName>
    </submittedName>
</protein>
<dbReference type="EMBL" id="CP036271">
    <property type="protein sequence ID" value="QDT52463.1"/>
    <property type="molecule type" value="Genomic_DNA"/>
</dbReference>
<proteinExistence type="predicted"/>